<keyword evidence="3" id="KW-1185">Reference proteome</keyword>
<name>A0A8J2MED0_9BILA</name>
<dbReference type="OrthoDB" id="5788572at2759"/>
<evidence type="ECO:0000313" key="3">
    <source>
        <dbReference type="Proteomes" id="UP000746747"/>
    </source>
</evidence>
<dbReference type="PANTHER" id="PTHR33459:SF7">
    <property type="entry name" value="DD-GDCA PROTEIN"/>
    <property type="match status" value="1"/>
</dbReference>
<feature type="signal peptide" evidence="1">
    <location>
        <begin position="1"/>
        <end position="21"/>
    </location>
</feature>
<protein>
    <submittedName>
        <fullName evidence="2">Uncharacterized protein</fullName>
    </submittedName>
</protein>
<gene>
    <name evidence="2" type="ORF">CJOHNSTONI_LOCUS9691</name>
</gene>
<keyword evidence="1" id="KW-0732">Signal</keyword>
<comment type="caution">
    <text evidence="2">The sequence shown here is derived from an EMBL/GenBank/DDBJ whole genome shotgun (WGS) entry which is preliminary data.</text>
</comment>
<accession>A0A8J2MED0</accession>
<organism evidence="2 3">
    <name type="scientific">Cercopithifilaria johnstoni</name>
    <dbReference type="NCBI Taxonomy" id="2874296"/>
    <lineage>
        <taxon>Eukaryota</taxon>
        <taxon>Metazoa</taxon>
        <taxon>Ecdysozoa</taxon>
        <taxon>Nematoda</taxon>
        <taxon>Chromadorea</taxon>
        <taxon>Rhabditida</taxon>
        <taxon>Spirurina</taxon>
        <taxon>Spiruromorpha</taxon>
        <taxon>Filarioidea</taxon>
        <taxon>Onchocercidae</taxon>
        <taxon>Cercopithifilaria</taxon>
    </lineage>
</organism>
<evidence type="ECO:0000256" key="1">
    <source>
        <dbReference type="SAM" id="SignalP"/>
    </source>
</evidence>
<feature type="chain" id="PRO_5035301299" evidence="1">
    <location>
        <begin position="22"/>
        <end position="337"/>
    </location>
</feature>
<dbReference type="EMBL" id="CAKAEH010001903">
    <property type="protein sequence ID" value="CAG9540151.1"/>
    <property type="molecule type" value="Genomic_DNA"/>
</dbReference>
<evidence type="ECO:0000313" key="2">
    <source>
        <dbReference type="EMBL" id="CAG9540151.1"/>
    </source>
</evidence>
<reference evidence="2" key="1">
    <citation type="submission" date="2021-09" db="EMBL/GenBank/DDBJ databases">
        <authorList>
            <consortium name="Pathogen Informatics"/>
        </authorList>
    </citation>
    <scope>NUCLEOTIDE SEQUENCE</scope>
</reference>
<proteinExistence type="predicted"/>
<dbReference type="AlphaFoldDB" id="A0A8J2MED0"/>
<dbReference type="InterPro" id="IPR052326">
    <property type="entry name" value="Diff-Dev_Assoc_Protein"/>
</dbReference>
<sequence>MCFMLMLLAPFFIIIIQSSSGKFGQYCISDGQCGPGKRCVPNIAGLSLCQQVLEQISNRPVPKQIFCTDDEQCRPFGGKCIRLGWYGSCQYGSLEWKISGLINDRCYNDADCSQYLHCVNRNGMMTCQAISGMLQYKTCQSDADCGILQICSFSKQYDTNLCVTSPEYRTTKMSSNIGSSVIPSSLIGNGALSKDFEKQCTADYQCSVFEICAKKSISSDRICIYNPMASNRQCRFNADCQSGQRCEKVLENLYLCRAAKQTTFMQLCNYDYECSGDQRCTIIGNNASFQQNFRYCNMFDEERSCENDLDCTDRKVCRIFGKIKQCIPFISSSHFTP</sequence>
<dbReference type="Proteomes" id="UP000746747">
    <property type="component" value="Unassembled WGS sequence"/>
</dbReference>
<dbReference type="PANTHER" id="PTHR33459">
    <property type="entry name" value="DD-GDCA PROTEIN"/>
    <property type="match status" value="1"/>
</dbReference>